<accession>G6EGD7</accession>
<dbReference type="InterPro" id="IPR032710">
    <property type="entry name" value="NTF2-like_dom_sf"/>
</dbReference>
<feature type="domain" description="SnoaL-like" evidence="1">
    <location>
        <begin position="18"/>
        <end position="140"/>
    </location>
</feature>
<name>G6EGD7_9SPHN</name>
<dbReference type="Gene3D" id="3.10.450.50">
    <property type="match status" value="1"/>
</dbReference>
<dbReference type="Proteomes" id="UP000004030">
    <property type="component" value="Unassembled WGS sequence"/>
</dbReference>
<dbReference type="OrthoDB" id="1492465at2"/>
<reference evidence="2 3" key="1">
    <citation type="journal article" date="2012" name="J. Bacteriol.">
        <title>Genome sequence of benzo(a)pyrene-degrading bacterium Novosphingobium pentaromativorans US6-1.</title>
        <authorList>
            <person name="Luo Y.R."/>
            <person name="Kang S.G."/>
            <person name="Kim S.J."/>
            <person name="Kim M.R."/>
            <person name="Li N."/>
            <person name="Lee J.H."/>
            <person name="Kwon K.K."/>
        </authorList>
    </citation>
    <scope>NUCLEOTIDE SEQUENCE [LARGE SCALE GENOMIC DNA]</scope>
    <source>
        <strain evidence="2 3">US6-1</strain>
    </source>
</reference>
<dbReference type="PATRIC" id="fig|1088721.3.peg.3362"/>
<dbReference type="RefSeq" id="WP_007014316.1">
    <property type="nucleotide sequence ID" value="NZ_AGFM01000054.1"/>
</dbReference>
<evidence type="ECO:0000313" key="2">
    <source>
        <dbReference type="EMBL" id="EHJ59826.1"/>
    </source>
</evidence>
<dbReference type="EMBL" id="AGFM01000054">
    <property type="protein sequence ID" value="EHJ59826.1"/>
    <property type="molecule type" value="Genomic_DNA"/>
</dbReference>
<dbReference type="eggNOG" id="COG0702">
    <property type="taxonomic scope" value="Bacteria"/>
</dbReference>
<organism evidence="2 3">
    <name type="scientific">Novosphingobium pentaromativorans US6-1</name>
    <dbReference type="NCBI Taxonomy" id="1088721"/>
    <lineage>
        <taxon>Bacteria</taxon>
        <taxon>Pseudomonadati</taxon>
        <taxon>Pseudomonadota</taxon>
        <taxon>Alphaproteobacteria</taxon>
        <taxon>Sphingomonadales</taxon>
        <taxon>Sphingomonadaceae</taxon>
        <taxon>Novosphingobium</taxon>
    </lineage>
</organism>
<dbReference type="Pfam" id="PF13577">
    <property type="entry name" value="SnoaL_4"/>
    <property type="match status" value="1"/>
</dbReference>
<evidence type="ECO:0000259" key="1">
    <source>
        <dbReference type="Pfam" id="PF13577"/>
    </source>
</evidence>
<sequence length="156" mass="17507">MHDDINRWAGPLVPPSVEELADRYALGQLVKVYALGADMRDYDLMRSVFADDAFGQGSTKSAPIDEYLPFVFKGASAYQATQHNITNQHISIVGDEAVVWSYAIAIHKAEIGGDKPHLNIGVQYRDKCRRTSKGWLITHRQVVVQWSERFEAKADS</sequence>
<evidence type="ECO:0000313" key="3">
    <source>
        <dbReference type="Proteomes" id="UP000004030"/>
    </source>
</evidence>
<dbReference type="SUPFAM" id="SSF54427">
    <property type="entry name" value="NTF2-like"/>
    <property type="match status" value="1"/>
</dbReference>
<gene>
    <name evidence="2" type="ORF">NSU_3408</name>
</gene>
<proteinExistence type="predicted"/>
<protein>
    <recommendedName>
        <fullName evidence="1">SnoaL-like domain-containing protein</fullName>
    </recommendedName>
</protein>
<dbReference type="AlphaFoldDB" id="G6EGD7"/>
<dbReference type="InterPro" id="IPR037401">
    <property type="entry name" value="SnoaL-like"/>
</dbReference>
<comment type="caution">
    <text evidence="2">The sequence shown here is derived from an EMBL/GenBank/DDBJ whole genome shotgun (WGS) entry which is preliminary data.</text>
</comment>
<keyword evidence="3" id="KW-1185">Reference proteome</keyword>